<organism evidence="2 3">
    <name type="scientific">Phytopseudomonas seleniipraecipitans</name>
    <dbReference type="NCBI Taxonomy" id="640205"/>
    <lineage>
        <taxon>Bacteria</taxon>
        <taxon>Pseudomonadati</taxon>
        <taxon>Pseudomonadota</taxon>
        <taxon>Gammaproteobacteria</taxon>
        <taxon>Pseudomonadales</taxon>
        <taxon>Pseudomonadaceae</taxon>
        <taxon>Phytopseudomonas</taxon>
    </lineage>
</organism>
<feature type="domain" description="DUF6966" evidence="1">
    <location>
        <begin position="51"/>
        <end position="107"/>
    </location>
</feature>
<gene>
    <name evidence="2" type="ORF">SAMN05216381_3716</name>
</gene>
<reference evidence="2 3" key="1">
    <citation type="submission" date="2016-10" db="EMBL/GenBank/DDBJ databases">
        <authorList>
            <person name="de Groot N.N."/>
        </authorList>
    </citation>
    <scope>NUCLEOTIDE SEQUENCE [LARGE SCALE GENOMIC DNA]</scope>
    <source>
        <strain evidence="2 3">LMG 25475</strain>
    </source>
</reference>
<dbReference type="Proteomes" id="UP000243378">
    <property type="component" value="Unassembled WGS sequence"/>
</dbReference>
<sequence>MRWSLIVERLRHTLRSIQTLTSRRIMTTPQTQLNELIAHLAALTEILALDPDSHWGTHFRNCLSTARALAGSRYDADELTGLACSVMSVYGGMGSFNDYAPWQNGRFIVGMELLDEASNRVYIAARAIRLRNATDVD</sequence>
<proteinExistence type="predicted"/>
<accession>A0A1G7TBG5</accession>
<dbReference type="AlphaFoldDB" id="A0A1G7TBG5"/>
<name>A0A1G7TBG5_9GAMM</name>
<dbReference type="InterPro" id="IPR054239">
    <property type="entry name" value="DUF6966"/>
</dbReference>
<evidence type="ECO:0000313" key="2">
    <source>
        <dbReference type="EMBL" id="SDG31979.1"/>
    </source>
</evidence>
<dbReference type="Pfam" id="PF22294">
    <property type="entry name" value="DUF6966"/>
    <property type="match status" value="1"/>
</dbReference>
<protein>
    <recommendedName>
        <fullName evidence="1">DUF6966 domain-containing protein</fullName>
    </recommendedName>
</protein>
<evidence type="ECO:0000259" key="1">
    <source>
        <dbReference type="Pfam" id="PF22294"/>
    </source>
</evidence>
<dbReference type="EMBL" id="FNBM01000009">
    <property type="protein sequence ID" value="SDG31979.1"/>
    <property type="molecule type" value="Genomic_DNA"/>
</dbReference>
<evidence type="ECO:0000313" key="3">
    <source>
        <dbReference type="Proteomes" id="UP000243378"/>
    </source>
</evidence>